<feature type="region of interest" description="Disordered" evidence="2">
    <location>
        <begin position="1261"/>
        <end position="1281"/>
    </location>
</feature>
<sequence>MHLFELRSGVYVESTPNPFETVVKAFPCQPAVVDWNGDGLLDLLLGPPTGGIVYYVRTGGELQAVAGPNSPFQGIGVEDGCHSLAVADLDGDGDLDLITGHADMGLHYFRQTTDGRLRAEGFPLGEVFGDRAVLADWDGDGRIDILLTIDIAEIMLRGQQLLLNSLSCCPVRMYLQKQAGRFTQVDSLQGPLLPGMGCLHFGCSAFSLVDVDGDDDLDAVFGEGEGELHFFEHKVLKPLQVHYLAEPEKRSELVPLDMVQPQHRTEYSSAHLASIDNLGGALSGGLGSGWRSGPGSVTRVNPNQPQLSRFFEHESNGMVRELLAAPLSNSACPIDWRQRVSVADFDGDGKLDFIGFADVGFVEVLKENFWLPVVCVQRSAEFVPVAVAESPFSSELFYWTGSPSFVDWDGDGDIDFLRIDEDSRGLFLKEQLSDGSWASQRLPVPTCRGFAAADFDRDGDVDLLISAENNEHCRYFERRLDGSLTELVGLDNPFDAACRPLGTSSMFSSMHMQAALGDWDGDGEVDMLRVGPEEVVLWLNRPMDAFMEPEYVFPEDDSISDVSLVDVDRDGDLDLVRMRQGVSTSEFTYFKQTEEGTFVEHDGANPFAGVPDKPEGPHARSVETSMTTVADVDGDGDLDVVYSNLEYAQQQADGQFILMKAQDNPFRGLPIENPDTFGPCWMLVDWDRDGDLDLVMAYTNWSLNTAGEILEYIQDGGVAAMAAHVGVQVRLYMQENSSFTEVTGAESPFYGMQGLPLYPSCPAMSDLDNDGDLDLLLVNMYGSLLYYEQHESQFHLSLSSHFSDVRLQSANPDRPPHIWLTDWEGDGVMDLVVRTRAEMQLFRRGACTPHAPQSFCMFGSCNQKTSECMCSPGAVGGECSLCDMYYFRAKDACQRCPGHGTLAGTCSRRGVCQDDLDARKRMALQNRTGFQLLAARGTGRCDCVAPFNGTGCDEGSCPPGKRPVRDAQTPLASDQYPVWEICVPCQPGRYKSESGNRDCSICESGFVPAADNTSCVRCEAGTRAAPMSPGSRPKCLPCFAGYVAASGSTTCRGCAAGTAPSKGNSTCVACEPGKYAIPLASQCSYCQEGSVPDLEAARGRCVKCSGQTYAGPGDDACQPCSFPRMVLAYNWCTLLWFLLLVLVILLLVLFGLVFLGRLRLVCLESRLAGLIQAKSWEELHATEISLAEYGMWRDKANELIAARRAEIKAQSLQLGISLQYVFDELGEVYRQKARVAEWRVDGWPMTRSGYLVKTRYDATQASQAPHHESAQDEAAWSRLPPCSPPEDPNFHQVASVLAYGPWALGKHQCCPRDGRADCSVVDALQVNSHSGRATWFMSWAWGYHFTTVQKALKRWWAKHQIVCGAGAMFGTESTDRPTGASNVYVWWCVFVNNQFRMLEDGLKEEADDLFQVFGGRLEEIGKMLMCMDKLRNGTYTTRIWCIYEVFVACQKGIPTTVILPEIEVDAVDTWREVMQVCRVDAEQASASEKADADRIKKHIKEQHKSFKYVNETVEQALWCGCSSTWKSRICQQLAKSRSRPKQIQHCSRTGARTGCPQPPQPTSKLPLSPSVMSSSSSLDFLGRVF</sequence>
<evidence type="ECO:0000259" key="4">
    <source>
        <dbReference type="PROSITE" id="PS01248"/>
    </source>
</evidence>
<protein>
    <submittedName>
        <fullName evidence="5">GIP protein</fullName>
    </submittedName>
</protein>
<keyword evidence="3" id="KW-1133">Transmembrane helix</keyword>
<dbReference type="InterPro" id="IPR009030">
    <property type="entry name" value="Growth_fac_rcpt_cys_sf"/>
</dbReference>
<dbReference type="PANTHER" id="PTHR46580">
    <property type="entry name" value="SENSOR KINASE-RELATED"/>
    <property type="match status" value="1"/>
</dbReference>
<dbReference type="Gene3D" id="2.130.10.130">
    <property type="entry name" value="Integrin alpha, N-terminal"/>
    <property type="match status" value="2"/>
</dbReference>
<dbReference type="Gene3D" id="2.10.50.10">
    <property type="entry name" value="Tumor Necrosis Factor Receptor, subunit A, domain 2"/>
    <property type="match status" value="1"/>
</dbReference>
<evidence type="ECO:0000313" key="6">
    <source>
        <dbReference type="Proteomes" id="UP000604046"/>
    </source>
</evidence>
<dbReference type="Proteomes" id="UP000604046">
    <property type="component" value="Unassembled WGS sequence"/>
</dbReference>
<dbReference type="PANTHER" id="PTHR46580:SF4">
    <property type="entry name" value="ATP_GTP-BINDING PROTEIN"/>
    <property type="match status" value="1"/>
</dbReference>
<evidence type="ECO:0000256" key="2">
    <source>
        <dbReference type="SAM" id="MobiDB-lite"/>
    </source>
</evidence>
<keyword evidence="1" id="KW-0732">Signal</keyword>
<evidence type="ECO:0000256" key="1">
    <source>
        <dbReference type="ARBA" id="ARBA00022729"/>
    </source>
</evidence>
<evidence type="ECO:0000256" key="3">
    <source>
        <dbReference type="SAM" id="Phobius"/>
    </source>
</evidence>
<keyword evidence="6" id="KW-1185">Reference proteome</keyword>
<dbReference type="InterPro" id="IPR002049">
    <property type="entry name" value="LE_dom"/>
</dbReference>
<organism evidence="5 6">
    <name type="scientific">Symbiodinium natans</name>
    <dbReference type="NCBI Taxonomy" id="878477"/>
    <lineage>
        <taxon>Eukaryota</taxon>
        <taxon>Sar</taxon>
        <taxon>Alveolata</taxon>
        <taxon>Dinophyceae</taxon>
        <taxon>Suessiales</taxon>
        <taxon>Symbiodiniaceae</taxon>
        <taxon>Symbiodinium</taxon>
    </lineage>
</organism>
<feature type="region of interest" description="Disordered" evidence="2">
    <location>
        <begin position="1541"/>
        <end position="1585"/>
    </location>
</feature>
<dbReference type="Pfam" id="PF13517">
    <property type="entry name" value="FG-GAP_3"/>
    <property type="match status" value="4"/>
</dbReference>
<name>A0A812JTQ1_9DINO</name>
<accession>A0A812JTQ1</accession>
<comment type="caution">
    <text evidence="5">The sequence shown here is derived from an EMBL/GenBank/DDBJ whole genome shotgun (WGS) entry which is preliminary data.</text>
</comment>
<feature type="domain" description="Laminin EGF-like" evidence="4">
    <location>
        <begin position="868"/>
        <end position="896"/>
    </location>
</feature>
<dbReference type="SUPFAM" id="SSF69318">
    <property type="entry name" value="Integrin alpha N-terminal domain"/>
    <property type="match status" value="3"/>
</dbReference>
<dbReference type="OrthoDB" id="448211at2759"/>
<feature type="transmembrane region" description="Helical" evidence="3">
    <location>
        <begin position="1134"/>
        <end position="1156"/>
    </location>
</feature>
<dbReference type="PROSITE" id="PS01248">
    <property type="entry name" value="EGF_LAM_1"/>
    <property type="match status" value="1"/>
</dbReference>
<dbReference type="InterPro" id="IPR028994">
    <property type="entry name" value="Integrin_alpha_N"/>
</dbReference>
<evidence type="ECO:0000313" key="5">
    <source>
        <dbReference type="EMBL" id="CAE7213485.1"/>
    </source>
</evidence>
<proteinExistence type="predicted"/>
<gene>
    <name evidence="5" type="primary">GIP</name>
    <name evidence="5" type="ORF">SNAT2548_LOCUS7332</name>
</gene>
<keyword evidence="3" id="KW-0812">Transmembrane</keyword>
<feature type="compositionally biased region" description="Low complexity" evidence="2">
    <location>
        <begin position="1563"/>
        <end position="1578"/>
    </location>
</feature>
<reference evidence="5" key="1">
    <citation type="submission" date="2021-02" db="EMBL/GenBank/DDBJ databases">
        <authorList>
            <person name="Dougan E. K."/>
            <person name="Rhodes N."/>
            <person name="Thang M."/>
            <person name="Chan C."/>
        </authorList>
    </citation>
    <scope>NUCLEOTIDE SEQUENCE</scope>
</reference>
<dbReference type="SMART" id="SM01411">
    <property type="entry name" value="Ephrin_rec_like"/>
    <property type="match status" value="3"/>
</dbReference>
<keyword evidence="3" id="KW-0472">Membrane</keyword>
<dbReference type="InterPro" id="IPR013517">
    <property type="entry name" value="FG-GAP"/>
</dbReference>
<dbReference type="SUPFAM" id="SSF57184">
    <property type="entry name" value="Growth factor receptor domain"/>
    <property type="match status" value="1"/>
</dbReference>
<dbReference type="EMBL" id="CAJNDS010000511">
    <property type="protein sequence ID" value="CAE7213485.1"/>
    <property type="molecule type" value="Genomic_DNA"/>
</dbReference>